<protein>
    <recommendedName>
        <fullName evidence="2">CN hydrolase domain-containing protein</fullName>
    </recommendedName>
</protein>
<dbReference type="InterPro" id="IPR045254">
    <property type="entry name" value="Nit1/2_C-N_Hydrolase"/>
</dbReference>
<dbReference type="OrthoDB" id="680339at2759"/>
<dbReference type="PROSITE" id="PS01227">
    <property type="entry name" value="UPF0012"/>
    <property type="match status" value="1"/>
</dbReference>
<dbReference type="SUPFAM" id="SSF56317">
    <property type="entry name" value="Carbon-nitrogen hydrolase"/>
    <property type="match status" value="1"/>
</dbReference>
<dbReference type="GO" id="GO:0006139">
    <property type="term" value="P:nucleobase-containing compound metabolic process"/>
    <property type="evidence" value="ECO:0007669"/>
    <property type="project" value="TreeGrafter"/>
</dbReference>
<dbReference type="GO" id="GO:0016811">
    <property type="term" value="F:hydrolase activity, acting on carbon-nitrogen (but not peptide) bonds, in linear amides"/>
    <property type="evidence" value="ECO:0007669"/>
    <property type="project" value="InterPro"/>
</dbReference>
<dbReference type="CDD" id="cd07572">
    <property type="entry name" value="nit"/>
    <property type="match status" value="1"/>
</dbReference>
<evidence type="ECO:0000256" key="1">
    <source>
        <dbReference type="ARBA" id="ARBA00022801"/>
    </source>
</evidence>
<name>A0A3S1BFV4_ELYCH</name>
<dbReference type="PROSITE" id="PS50263">
    <property type="entry name" value="CN_HYDROLASE"/>
    <property type="match status" value="1"/>
</dbReference>
<reference evidence="3 4" key="1">
    <citation type="submission" date="2019-01" db="EMBL/GenBank/DDBJ databases">
        <title>A draft genome assembly of the solar-powered sea slug Elysia chlorotica.</title>
        <authorList>
            <person name="Cai H."/>
            <person name="Li Q."/>
            <person name="Fang X."/>
            <person name="Li J."/>
            <person name="Curtis N.E."/>
            <person name="Altenburger A."/>
            <person name="Shibata T."/>
            <person name="Feng M."/>
            <person name="Maeda T."/>
            <person name="Schwartz J.A."/>
            <person name="Shigenobu S."/>
            <person name="Lundholm N."/>
            <person name="Nishiyama T."/>
            <person name="Yang H."/>
            <person name="Hasebe M."/>
            <person name="Li S."/>
            <person name="Pierce S.K."/>
            <person name="Wang J."/>
        </authorList>
    </citation>
    <scope>NUCLEOTIDE SEQUENCE [LARGE SCALE GENOMIC DNA]</scope>
    <source>
        <strain evidence="3">EC2010</strain>
        <tissue evidence="3">Whole organism of an adult</tissue>
    </source>
</reference>
<keyword evidence="4" id="KW-1185">Reference proteome</keyword>
<comment type="caution">
    <text evidence="3">The sequence shown here is derived from an EMBL/GenBank/DDBJ whole genome shotgun (WGS) entry which is preliminary data.</text>
</comment>
<feature type="domain" description="CN hydrolase" evidence="2">
    <location>
        <begin position="71"/>
        <end position="319"/>
    </location>
</feature>
<keyword evidence="1" id="KW-0378">Hydrolase</keyword>
<organism evidence="3 4">
    <name type="scientific">Elysia chlorotica</name>
    <name type="common">Eastern emerald elysia</name>
    <name type="synonym">Sea slug</name>
    <dbReference type="NCBI Taxonomy" id="188477"/>
    <lineage>
        <taxon>Eukaryota</taxon>
        <taxon>Metazoa</taxon>
        <taxon>Spiralia</taxon>
        <taxon>Lophotrochozoa</taxon>
        <taxon>Mollusca</taxon>
        <taxon>Gastropoda</taxon>
        <taxon>Heterobranchia</taxon>
        <taxon>Euthyneura</taxon>
        <taxon>Panpulmonata</taxon>
        <taxon>Sacoglossa</taxon>
        <taxon>Placobranchoidea</taxon>
        <taxon>Plakobranchidae</taxon>
        <taxon>Elysia</taxon>
    </lineage>
</organism>
<dbReference type="PANTHER" id="PTHR23088">
    <property type="entry name" value="NITRILASE-RELATED"/>
    <property type="match status" value="1"/>
</dbReference>
<dbReference type="InterPro" id="IPR001110">
    <property type="entry name" value="UPF0012_CS"/>
</dbReference>
<evidence type="ECO:0000313" key="4">
    <source>
        <dbReference type="Proteomes" id="UP000271974"/>
    </source>
</evidence>
<dbReference type="AlphaFoldDB" id="A0A3S1BFV4"/>
<dbReference type="PANTHER" id="PTHR23088:SF27">
    <property type="entry name" value="DEAMINATED GLUTATHIONE AMIDASE"/>
    <property type="match status" value="1"/>
</dbReference>
<dbReference type="GO" id="GO:0047710">
    <property type="term" value="F:bis(5'-adenosyl)-triphosphatase activity"/>
    <property type="evidence" value="ECO:0007669"/>
    <property type="project" value="TreeGrafter"/>
</dbReference>
<evidence type="ECO:0000313" key="3">
    <source>
        <dbReference type="EMBL" id="RUS82984.1"/>
    </source>
</evidence>
<dbReference type="InterPro" id="IPR003010">
    <property type="entry name" value="C-N_Hydrolase"/>
</dbReference>
<dbReference type="Pfam" id="PF00795">
    <property type="entry name" value="CN_hydrolase"/>
    <property type="match status" value="1"/>
</dbReference>
<evidence type="ECO:0000259" key="2">
    <source>
        <dbReference type="PROSITE" id="PS50263"/>
    </source>
</evidence>
<dbReference type="InterPro" id="IPR036526">
    <property type="entry name" value="C-N_Hydrolase_sf"/>
</dbReference>
<gene>
    <name evidence="3" type="ORF">EGW08_009269</name>
</gene>
<dbReference type="Gene3D" id="3.60.110.10">
    <property type="entry name" value="Carbon-nitrogen hydrolase"/>
    <property type="match status" value="1"/>
</dbReference>
<dbReference type="STRING" id="188477.A0A3S1BFV4"/>
<dbReference type="Proteomes" id="UP000271974">
    <property type="component" value="Unassembled WGS sequence"/>
</dbReference>
<accession>A0A3S1BFV4</accession>
<proteinExistence type="predicted"/>
<dbReference type="EMBL" id="RQTK01000263">
    <property type="protein sequence ID" value="RUS82984.1"/>
    <property type="molecule type" value="Genomic_DNA"/>
</dbReference>
<sequence>MKLNLILHMKQVCLPRTILPLVYNPHRNLQCQTTRRNSIIKNYQNLRMASTCSTQISNGHGKEGESGGRKAIIGVCQMTSTSVKSDNLRTIADLVASAKAKGSQMVFLPEACDYIGESKQQSVELAESMDGSFITQCRELAVKHAVWLSVGGFHLKAPVDRVDKTKNVHVIIDSAGNVQATYAKTHLFDLSLEGSVQLMESSYVVPGDRVVPPVATPVGRVGLAICYDMRFPELSLTLARQGAEILTFPSAFTQVTGTAHWESILRCRAIETQSYVVAAAQTGKHNAKRSSHGHTMVVGTCIECSDNLCLLHPFPPLCL</sequence>